<name>A0A2T2WS03_9FIRM</name>
<keyword evidence="1 4" id="KW-0489">Methyltransferase</keyword>
<sequence length="214" mass="23859">MMSGREEYILSLFQPEDSVLRDVREVIRKRGMPDISVHPLVGAFLTFLARVHGSRDILEIGALGGYSAVCLARALPRDGHVVSLDINPDYIAVARANLHHAGLENRVTHVVGAAENSLDSLIGEGKRFDFVLIDADKENYPVYLEKTLEILRPGGVIAADNTLWRDEVWDPAVKGKTVEALRRFNDMVARHPRLESLLWPVADGLTLARYRGRV</sequence>
<dbReference type="AlphaFoldDB" id="A0A2T2WS03"/>
<dbReference type="Proteomes" id="UP000242699">
    <property type="component" value="Unassembled WGS sequence"/>
</dbReference>
<evidence type="ECO:0000313" key="4">
    <source>
        <dbReference type="EMBL" id="PSR25017.1"/>
    </source>
</evidence>
<dbReference type="GO" id="GO:0008757">
    <property type="term" value="F:S-adenosylmethionine-dependent methyltransferase activity"/>
    <property type="evidence" value="ECO:0007669"/>
    <property type="project" value="TreeGrafter"/>
</dbReference>
<dbReference type="InterPro" id="IPR029063">
    <property type="entry name" value="SAM-dependent_MTases_sf"/>
</dbReference>
<accession>A0A2T2WS03</accession>
<organism evidence="4 5">
    <name type="scientific">Sulfobacillus benefaciens</name>
    <dbReference type="NCBI Taxonomy" id="453960"/>
    <lineage>
        <taxon>Bacteria</taxon>
        <taxon>Bacillati</taxon>
        <taxon>Bacillota</taxon>
        <taxon>Clostridia</taxon>
        <taxon>Eubacteriales</taxon>
        <taxon>Clostridiales Family XVII. Incertae Sedis</taxon>
        <taxon>Sulfobacillus</taxon>
    </lineage>
</organism>
<dbReference type="PANTHER" id="PTHR10509">
    <property type="entry name" value="O-METHYLTRANSFERASE-RELATED"/>
    <property type="match status" value="1"/>
</dbReference>
<evidence type="ECO:0000256" key="2">
    <source>
        <dbReference type="ARBA" id="ARBA00022679"/>
    </source>
</evidence>
<dbReference type="Pfam" id="PF01596">
    <property type="entry name" value="Methyltransf_3"/>
    <property type="match status" value="1"/>
</dbReference>
<gene>
    <name evidence="4" type="ORF">C7B43_17710</name>
</gene>
<dbReference type="PROSITE" id="PS51682">
    <property type="entry name" value="SAM_OMT_I"/>
    <property type="match status" value="1"/>
</dbReference>
<evidence type="ECO:0000256" key="1">
    <source>
        <dbReference type="ARBA" id="ARBA00022603"/>
    </source>
</evidence>
<evidence type="ECO:0000313" key="5">
    <source>
        <dbReference type="Proteomes" id="UP000242699"/>
    </source>
</evidence>
<reference evidence="4 5" key="1">
    <citation type="journal article" date="2014" name="BMC Genomics">
        <title>Comparison of environmental and isolate Sulfobacillus genomes reveals diverse carbon, sulfur, nitrogen, and hydrogen metabolisms.</title>
        <authorList>
            <person name="Justice N.B."/>
            <person name="Norman A."/>
            <person name="Brown C.T."/>
            <person name="Singh A."/>
            <person name="Thomas B.C."/>
            <person name="Banfield J.F."/>
        </authorList>
    </citation>
    <scope>NUCLEOTIDE SEQUENCE [LARGE SCALE GENOMIC DNA]</scope>
    <source>
        <strain evidence="4">AMDSBA1</strain>
    </source>
</reference>
<evidence type="ECO:0000256" key="3">
    <source>
        <dbReference type="ARBA" id="ARBA00022691"/>
    </source>
</evidence>
<dbReference type="GO" id="GO:0032259">
    <property type="term" value="P:methylation"/>
    <property type="evidence" value="ECO:0007669"/>
    <property type="project" value="UniProtKB-KW"/>
</dbReference>
<dbReference type="PANTHER" id="PTHR10509:SF14">
    <property type="entry name" value="CAFFEOYL-COA O-METHYLTRANSFERASE 3-RELATED"/>
    <property type="match status" value="1"/>
</dbReference>
<keyword evidence="2 4" id="KW-0808">Transferase</keyword>
<keyword evidence="3" id="KW-0949">S-adenosyl-L-methionine</keyword>
<dbReference type="GO" id="GO:0008171">
    <property type="term" value="F:O-methyltransferase activity"/>
    <property type="evidence" value="ECO:0007669"/>
    <property type="project" value="InterPro"/>
</dbReference>
<dbReference type="EMBL" id="PXYT01000062">
    <property type="protein sequence ID" value="PSR25017.1"/>
    <property type="molecule type" value="Genomic_DNA"/>
</dbReference>
<protein>
    <submittedName>
        <fullName evidence="4">O-methyltransferase</fullName>
    </submittedName>
</protein>
<dbReference type="CDD" id="cd02440">
    <property type="entry name" value="AdoMet_MTases"/>
    <property type="match status" value="1"/>
</dbReference>
<dbReference type="Gene3D" id="3.40.50.150">
    <property type="entry name" value="Vaccinia Virus protein VP39"/>
    <property type="match status" value="1"/>
</dbReference>
<dbReference type="InterPro" id="IPR002935">
    <property type="entry name" value="SAM_O-MeTrfase"/>
</dbReference>
<comment type="caution">
    <text evidence="4">The sequence shown here is derived from an EMBL/GenBank/DDBJ whole genome shotgun (WGS) entry which is preliminary data.</text>
</comment>
<dbReference type="SUPFAM" id="SSF53335">
    <property type="entry name" value="S-adenosyl-L-methionine-dependent methyltransferases"/>
    <property type="match status" value="1"/>
</dbReference>
<dbReference type="InterPro" id="IPR050362">
    <property type="entry name" value="Cation-dep_OMT"/>
</dbReference>
<proteinExistence type="predicted"/>